<proteinExistence type="predicted"/>
<gene>
    <name evidence="1" type="ORF">SAMN02745170_03166</name>
</gene>
<organism evidence="1 2">
    <name type="scientific">Propionispora hippei DSM 15287</name>
    <dbReference type="NCBI Taxonomy" id="1123003"/>
    <lineage>
        <taxon>Bacteria</taxon>
        <taxon>Bacillati</taxon>
        <taxon>Bacillota</taxon>
        <taxon>Negativicutes</taxon>
        <taxon>Selenomonadales</taxon>
        <taxon>Sporomusaceae</taxon>
        <taxon>Propionispora</taxon>
    </lineage>
</organism>
<evidence type="ECO:0000313" key="2">
    <source>
        <dbReference type="Proteomes" id="UP000322917"/>
    </source>
</evidence>
<dbReference type="Proteomes" id="UP000322917">
    <property type="component" value="Unassembled WGS sequence"/>
</dbReference>
<evidence type="ECO:0000313" key="1">
    <source>
        <dbReference type="EMBL" id="SHJ72793.1"/>
    </source>
</evidence>
<dbReference type="EMBL" id="FQZD01000035">
    <property type="protein sequence ID" value="SHJ72793.1"/>
    <property type="molecule type" value="Genomic_DNA"/>
</dbReference>
<accession>A0A1M6LNS0</accession>
<dbReference type="RefSeq" id="WP_223191801.1">
    <property type="nucleotide sequence ID" value="NZ_FQZD01000035.1"/>
</dbReference>
<reference evidence="1 2" key="1">
    <citation type="submission" date="2016-11" db="EMBL/GenBank/DDBJ databases">
        <authorList>
            <person name="Varghese N."/>
            <person name="Submissions S."/>
        </authorList>
    </citation>
    <scope>NUCLEOTIDE SEQUENCE [LARGE SCALE GENOMIC DNA]</scope>
    <source>
        <strain evidence="1 2">DSM 15287</strain>
    </source>
</reference>
<name>A0A1M6LNS0_9FIRM</name>
<keyword evidence="2" id="KW-1185">Reference proteome</keyword>
<evidence type="ECO:0008006" key="3">
    <source>
        <dbReference type="Google" id="ProtNLM"/>
    </source>
</evidence>
<protein>
    <recommendedName>
        <fullName evidence="3">Core-binding (CB) domain-containing protein</fullName>
    </recommendedName>
</protein>
<sequence>MKNVYDQVSLFYNSEPMDLVSIKREWVESFLRYKAWQGAADSELRKLWQSIQLLIIYLQYADNEDLDELTVQDYVLLIEWLSTHVKGFKMSLKNVRDFFAVLIEFQQHLVNKRIMSNCTEIERAASDIAGGKKLKLTKLLPSRDLALLSDDLSTVFTDPSLQNQEMVKVIGETVEHLMIKLGTYYQQDDFNEDFDRALYLYTGPLENIPDDGKEEFWLGFWDYFLFDYHLLASDNTPLAHFYQTFSERLSNDERQILNDLQSAQFTVFYVDRILNQDWVECVNLFTNERFELPFLFDYNSLKKLLFYGHIFSQGMIVINYVTSIEVSKNLRRRIREEVLRQKRVFEIQKPGVDLISFFKRHALVVRHTIDILVTLAKVNVTPNSQIERNFPKAVLSREPHAGVMQRLKRIYASYGFSKHDAELIRAMWHDFCQLTDIIVRKPEVWVAVLLYSYAQINYLNNVTVESLAADMHISETSIYKNKNKLSRILELRPFDPRYLGEEGFVVSLFMP</sequence>
<dbReference type="AlphaFoldDB" id="A0A1M6LNS0"/>